<evidence type="ECO:0000256" key="6">
    <source>
        <dbReference type="ARBA" id="ARBA00023159"/>
    </source>
</evidence>
<feature type="compositionally biased region" description="Polar residues" evidence="9">
    <location>
        <begin position="179"/>
        <end position="200"/>
    </location>
</feature>
<dbReference type="InterPro" id="IPR023260">
    <property type="entry name" value="Cys/Ser-rich_nuc_prot"/>
</dbReference>
<feature type="compositionally biased region" description="Basic and acidic residues" evidence="9">
    <location>
        <begin position="203"/>
        <end position="220"/>
    </location>
</feature>
<evidence type="ECO:0000256" key="8">
    <source>
        <dbReference type="ARBA" id="ARBA00023242"/>
    </source>
</evidence>
<comment type="similarity">
    <text evidence="2">Belongs to the AXUD1 family.</text>
</comment>
<feature type="region of interest" description="Disordered" evidence="9">
    <location>
        <begin position="159"/>
        <end position="311"/>
    </location>
</feature>
<sequence length="869" mass="96605">MSDAVCNTESSTACDASESPPILQNRQPIWRRHVFPASPAVSVDPFELPPSLTPALKRVKSRTKLVPKTQAVPDCSSTVVPSLFLRTSPRKKPPTEKNFYLVTQMEQKVDLGKCGAAAENAPTSSTDTNIGSQIPSRVDNNPYPVSLPPKKPRLAFLATSTSDFRSPRKPVTIEPDFQKPSSSTPLSRFSKTLRHSSASLSRIADKITRESETSHNDLPEKTLLMSPKLFRSRSSMNLRLTPERDLRERRISESSNATAPRASPKKKLQPSATLSDLRRSPSASTNRRRRASLSCSHSKEPLAKQLRKRSSSLELRDIETNEIALHRKRRVNYVKQVNVLDMVTTLTEIFPSQNTEQAVTLSTESVSSNDPEVKITPPPLGAADRDSQEDTNCNHDTLKDDELIKTHLSAGSEHDQGEAETTNSFVKSCPLETKLISSKTEKAANSNNRGELVEPERGQPVVVMNTMEAESGISFASIEKTAKDGSDERENDNNDDQIACSCSIEAGSSTSSCTVECVSDGATQEATANEIKISSPLRKSSSNSTNCATSNLVRKSKSEQSLDKRVRFQNVSVYYFARTQGISTVPKNGEVTLGMVDKHFTKRQFPLWYGRRPELTLPIDYEEEMSESENIGDVFDAEGLERCTAHQLPLFEGKTRIRMLKRSGVQLQKDENVESLESIRRSRILCGCQCESGFCRPETCQCALDGIGCQVDGPDEFGRSHPCSCTYANCLNPCGRIEFDPEHVKNHYRITMMRLNHAEQKGIYDSPQRIRFTSDGEAQSVSYFTPPPSKSTPLIGMQTQAQESKLLTDVDDPPTRKCPVTPVYKKSKQKRGLKVELIGDRAWMEPSEPGVFVSFLFFKCTCLLYRLIN</sequence>
<feature type="domain" description="Cysteine/serine-rich nuclear protein N-terminal" evidence="10">
    <location>
        <begin position="636"/>
        <end position="757"/>
    </location>
</feature>
<keyword evidence="6" id="KW-0010">Activator</keyword>
<evidence type="ECO:0000256" key="4">
    <source>
        <dbReference type="ARBA" id="ARBA00023015"/>
    </source>
</evidence>
<evidence type="ECO:0000256" key="5">
    <source>
        <dbReference type="ARBA" id="ARBA00023125"/>
    </source>
</evidence>
<name>A0ABR1BG63_NECAM</name>
<proteinExistence type="inferred from homology"/>
<evidence type="ECO:0000313" key="11">
    <source>
        <dbReference type="EMBL" id="KAK6725526.1"/>
    </source>
</evidence>
<feature type="domain" description="Cysteine/serine-rich nuclear protein N-terminal" evidence="10">
    <location>
        <begin position="563"/>
        <end position="607"/>
    </location>
</feature>
<comment type="caution">
    <text evidence="11">The sequence shown here is derived from an EMBL/GenBank/DDBJ whole genome shotgun (WGS) entry which is preliminary data.</text>
</comment>
<organism evidence="11 12">
    <name type="scientific">Necator americanus</name>
    <name type="common">Human hookworm</name>
    <dbReference type="NCBI Taxonomy" id="51031"/>
    <lineage>
        <taxon>Eukaryota</taxon>
        <taxon>Metazoa</taxon>
        <taxon>Ecdysozoa</taxon>
        <taxon>Nematoda</taxon>
        <taxon>Chromadorea</taxon>
        <taxon>Rhabditida</taxon>
        <taxon>Rhabditina</taxon>
        <taxon>Rhabditomorpha</taxon>
        <taxon>Strongyloidea</taxon>
        <taxon>Ancylostomatidae</taxon>
        <taxon>Bunostominae</taxon>
        <taxon>Necator</taxon>
    </lineage>
</organism>
<keyword evidence="5" id="KW-0238">DNA-binding</keyword>
<keyword evidence="8" id="KW-0539">Nucleus</keyword>
<feature type="region of interest" description="Disordered" evidence="9">
    <location>
        <begin position="533"/>
        <end position="554"/>
    </location>
</feature>
<dbReference type="InterPro" id="IPR031972">
    <property type="entry name" value="CSRNP_N"/>
</dbReference>
<keyword evidence="4" id="KW-0805">Transcription regulation</keyword>
<dbReference type="PANTHER" id="PTHR13580">
    <property type="entry name" value="TGF-BETA INDUCED APOPTOSIS PROTEIN"/>
    <property type="match status" value="1"/>
</dbReference>
<keyword evidence="12" id="KW-1185">Reference proteome</keyword>
<feature type="compositionally biased region" description="Polar residues" evidence="9">
    <location>
        <begin position="1"/>
        <end position="14"/>
    </location>
</feature>
<evidence type="ECO:0000256" key="2">
    <source>
        <dbReference type="ARBA" id="ARBA00008548"/>
    </source>
</evidence>
<evidence type="ECO:0000313" key="12">
    <source>
        <dbReference type="Proteomes" id="UP001303046"/>
    </source>
</evidence>
<dbReference type="EMBL" id="JAVFWL010000001">
    <property type="protein sequence ID" value="KAK6725526.1"/>
    <property type="molecule type" value="Genomic_DNA"/>
</dbReference>
<dbReference type="PANTHER" id="PTHR13580:SF9">
    <property type="entry name" value="AXIN1 UP-REGULATED 1, ISOFORM A"/>
    <property type="match status" value="1"/>
</dbReference>
<protein>
    <recommendedName>
        <fullName evidence="10">Cysteine/serine-rich nuclear protein N-terminal domain-containing protein</fullName>
    </recommendedName>
</protein>
<keyword evidence="3" id="KW-0053">Apoptosis</keyword>
<feature type="region of interest" description="Disordered" evidence="9">
    <location>
        <begin position="119"/>
        <end position="143"/>
    </location>
</feature>
<gene>
    <name evidence="11" type="primary">Necator_chrI.g192</name>
    <name evidence="11" type="ORF">RB195_004071</name>
</gene>
<feature type="region of interest" description="Disordered" evidence="9">
    <location>
        <begin position="362"/>
        <end position="399"/>
    </location>
</feature>
<feature type="compositionally biased region" description="Polar residues" evidence="9">
    <location>
        <begin position="121"/>
        <end position="139"/>
    </location>
</feature>
<dbReference type="PRINTS" id="PR02031">
    <property type="entry name" value="CYSSERRICHNP"/>
</dbReference>
<reference evidence="11 12" key="1">
    <citation type="submission" date="2023-08" db="EMBL/GenBank/DDBJ databases">
        <title>A Necator americanus chromosomal reference genome.</title>
        <authorList>
            <person name="Ilik V."/>
            <person name="Petrzelkova K.J."/>
            <person name="Pardy F."/>
            <person name="Fuh T."/>
            <person name="Niatou-Singa F.S."/>
            <person name="Gouil Q."/>
            <person name="Baker L."/>
            <person name="Ritchie M.E."/>
            <person name="Jex A.R."/>
            <person name="Gazzola D."/>
            <person name="Li H."/>
            <person name="Toshio Fujiwara R."/>
            <person name="Zhan B."/>
            <person name="Aroian R.V."/>
            <person name="Pafco B."/>
            <person name="Schwarz E.M."/>
        </authorList>
    </citation>
    <scope>NUCLEOTIDE SEQUENCE [LARGE SCALE GENOMIC DNA]</scope>
    <source>
        <strain evidence="11 12">Aroian</strain>
        <tissue evidence="11">Whole animal</tissue>
    </source>
</reference>
<feature type="region of interest" description="Disordered" evidence="9">
    <location>
        <begin position="1"/>
        <end position="21"/>
    </location>
</feature>
<evidence type="ECO:0000256" key="7">
    <source>
        <dbReference type="ARBA" id="ARBA00023163"/>
    </source>
</evidence>
<evidence type="ECO:0000256" key="1">
    <source>
        <dbReference type="ARBA" id="ARBA00004123"/>
    </source>
</evidence>
<keyword evidence="7" id="KW-0804">Transcription</keyword>
<comment type="subcellular location">
    <subcellularLocation>
        <location evidence="1">Nucleus</location>
    </subcellularLocation>
</comment>
<feature type="compositionally biased region" description="Low complexity" evidence="9">
    <location>
        <begin position="540"/>
        <end position="551"/>
    </location>
</feature>
<feature type="compositionally biased region" description="Basic and acidic residues" evidence="9">
    <location>
        <begin position="383"/>
        <end position="399"/>
    </location>
</feature>
<dbReference type="Pfam" id="PF16019">
    <property type="entry name" value="CSRNP_N"/>
    <property type="match status" value="2"/>
</dbReference>
<accession>A0ABR1BG63</accession>
<evidence type="ECO:0000256" key="9">
    <source>
        <dbReference type="SAM" id="MobiDB-lite"/>
    </source>
</evidence>
<evidence type="ECO:0000256" key="3">
    <source>
        <dbReference type="ARBA" id="ARBA00022703"/>
    </source>
</evidence>
<evidence type="ECO:0000259" key="10">
    <source>
        <dbReference type="Pfam" id="PF16019"/>
    </source>
</evidence>
<dbReference type="Proteomes" id="UP001303046">
    <property type="component" value="Unassembled WGS sequence"/>
</dbReference>
<feature type="compositionally biased region" description="Basic and acidic residues" evidence="9">
    <location>
        <begin position="241"/>
        <end position="252"/>
    </location>
</feature>